<proteinExistence type="predicted"/>
<feature type="compositionally biased region" description="Polar residues" evidence="1">
    <location>
        <begin position="339"/>
        <end position="350"/>
    </location>
</feature>
<dbReference type="AlphaFoldDB" id="K5WH39"/>
<dbReference type="STRING" id="650164.K5WH39"/>
<evidence type="ECO:0000313" key="3">
    <source>
        <dbReference type="Proteomes" id="UP000008370"/>
    </source>
</evidence>
<gene>
    <name evidence="2" type="ORF">PHACADRAFT_193527</name>
</gene>
<evidence type="ECO:0000256" key="1">
    <source>
        <dbReference type="SAM" id="MobiDB-lite"/>
    </source>
</evidence>
<protein>
    <submittedName>
        <fullName evidence="2">Uncharacterized protein</fullName>
    </submittedName>
</protein>
<dbReference type="EMBL" id="JH930470">
    <property type="protein sequence ID" value="EKM58409.1"/>
    <property type="molecule type" value="Genomic_DNA"/>
</dbReference>
<feature type="compositionally biased region" description="Polar residues" evidence="1">
    <location>
        <begin position="42"/>
        <end position="58"/>
    </location>
</feature>
<sequence>MNSFWTLLDWFFPAIRLTDDVRLDDPEAFAGRSYALHARTLSTPSRSLAQPQRLQTSDPAGWHRQRERRKDGGREPHVDREQRESELVAALRRENEELRARVQQLERDLQLTRQSVAYAHDVSVPALPLDIGLPPPPKMPQSADLAALRTAYGALAASHASVQQALRERNEEVSSLRTYLTKTDDMSGAQLIQAIRDLNSEILQLAASVADEFTGKFDRRVNYARPSDRETLYPAVGVRTAAPFFGAAPDALAMAGGTMTTSNAALMIPSRMAVASRSLFVDVGGGTPFDEALMEDAFAGSLPQEEEDRVLCTVEIGLACVRKIEGAEESAPTSPTPEMATTPSNGANAISRVNSISSSTDASAKILDRNLLVKPKVMLDSVTKLLQL</sequence>
<feature type="region of interest" description="Disordered" evidence="1">
    <location>
        <begin position="42"/>
        <end position="84"/>
    </location>
</feature>
<name>K5WH39_PHACS</name>
<feature type="region of interest" description="Disordered" evidence="1">
    <location>
        <begin position="327"/>
        <end position="350"/>
    </location>
</feature>
<dbReference type="OrthoDB" id="3222645at2759"/>
<dbReference type="KEGG" id="pco:PHACADRAFT_193527"/>
<accession>K5WH39</accession>
<evidence type="ECO:0000313" key="2">
    <source>
        <dbReference type="EMBL" id="EKM58409.1"/>
    </source>
</evidence>
<dbReference type="RefSeq" id="XP_007393723.1">
    <property type="nucleotide sequence ID" value="XM_007393661.1"/>
</dbReference>
<dbReference type="GeneID" id="18910912"/>
<feature type="compositionally biased region" description="Basic and acidic residues" evidence="1">
    <location>
        <begin position="68"/>
        <end position="84"/>
    </location>
</feature>
<keyword evidence="3" id="KW-1185">Reference proteome</keyword>
<dbReference type="Proteomes" id="UP000008370">
    <property type="component" value="Unassembled WGS sequence"/>
</dbReference>
<reference evidence="2 3" key="1">
    <citation type="journal article" date="2012" name="BMC Genomics">
        <title>Comparative genomics of the white-rot fungi, Phanerochaete carnosa and P. chrysosporium, to elucidate the genetic basis of the distinct wood types they colonize.</title>
        <authorList>
            <person name="Suzuki H."/>
            <person name="MacDonald J."/>
            <person name="Syed K."/>
            <person name="Salamov A."/>
            <person name="Hori C."/>
            <person name="Aerts A."/>
            <person name="Henrissat B."/>
            <person name="Wiebenga A."/>
            <person name="vanKuyk P.A."/>
            <person name="Barry K."/>
            <person name="Lindquist E."/>
            <person name="LaButti K."/>
            <person name="Lapidus A."/>
            <person name="Lucas S."/>
            <person name="Coutinho P."/>
            <person name="Gong Y."/>
            <person name="Samejima M."/>
            <person name="Mahadevan R."/>
            <person name="Abou-Zaid M."/>
            <person name="de Vries R.P."/>
            <person name="Igarashi K."/>
            <person name="Yadav J.S."/>
            <person name="Grigoriev I.V."/>
            <person name="Master E.R."/>
        </authorList>
    </citation>
    <scope>NUCLEOTIDE SEQUENCE [LARGE SCALE GENOMIC DNA]</scope>
    <source>
        <strain evidence="2 3">HHB-10118-sp</strain>
    </source>
</reference>
<dbReference type="HOGENOM" id="CLU_711953_0_0_1"/>
<dbReference type="InParanoid" id="K5WH39"/>
<organism evidence="2 3">
    <name type="scientific">Phanerochaete carnosa (strain HHB-10118-sp)</name>
    <name type="common">White-rot fungus</name>
    <name type="synonym">Peniophora carnosa</name>
    <dbReference type="NCBI Taxonomy" id="650164"/>
    <lineage>
        <taxon>Eukaryota</taxon>
        <taxon>Fungi</taxon>
        <taxon>Dikarya</taxon>
        <taxon>Basidiomycota</taxon>
        <taxon>Agaricomycotina</taxon>
        <taxon>Agaricomycetes</taxon>
        <taxon>Polyporales</taxon>
        <taxon>Phanerochaetaceae</taxon>
        <taxon>Phanerochaete</taxon>
    </lineage>
</organism>